<protein>
    <submittedName>
        <fullName evidence="3">Diguanylate cyclase (GGDEF) domain-containing protein</fullName>
    </submittedName>
</protein>
<dbReference type="Pfam" id="PF09388">
    <property type="entry name" value="SpoOE-like"/>
    <property type="match status" value="1"/>
</dbReference>
<dbReference type="NCBIfam" id="TIGR00254">
    <property type="entry name" value="GGDEF"/>
    <property type="match status" value="1"/>
</dbReference>
<dbReference type="SUPFAM" id="SSF55073">
    <property type="entry name" value="Nucleotide cyclase"/>
    <property type="match status" value="1"/>
</dbReference>
<gene>
    <name evidence="3" type="ordered locus">Clocl_0247</name>
</gene>
<dbReference type="STRING" id="720554.Clocl_0247"/>
<dbReference type="KEGG" id="ccl:Clocl_0247"/>
<sequence length="298" mass="34817">MRKFKFENDEKLVCILINRQGRVCYSNISKDAVGKWLEDFRIIDYLPIDDTVSFNVGYCTITADKIVLNEEKYYLILIQSHGYIYRYAYRDSVTGLYNRNFWEHLISGVLQYPMPPKFTLIVIDIDNLKSINDNKGHLTGDKAIRIVGQAIRESIRKRDLGVRYGGDEFFILLANTKKIVADKVINRIRENISKKEKKENINIEISAGAACYDCVYDMGDIIKMADRNLYKEKQMKKTKEKQNSDKLKHLLMEIEKLRDELNKKVSKESQGINNEETLKVSEKLDELITKYLKDEKQC</sequence>
<dbReference type="Gene3D" id="3.30.70.270">
    <property type="match status" value="1"/>
</dbReference>
<evidence type="ECO:0000313" key="4">
    <source>
        <dbReference type="Proteomes" id="UP000005435"/>
    </source>
</evidence>
<dbReference type="GO" id="GO:0046983">
    <property type="term" value="F:protein dimerization activity"/>
    <property type="evidence" value="ECO:0007669"/>
    <property type="project" value="InterPro"/>
</dbReference>
<dbReference type="GO" id="GO:0043937">
    <property type="term" value="P:regulation of sporulation"/>
    <property type="evidence" value="ECO:0007669"/>
    <property type="project" value="InterPro"/>
</dbReference>
<reference evidence="3 4" key="2">
    <citation type="journal article" date="2012" name="Stand. Genomic Sci.">
        <title>Complete Genome Sequence of Clostridium clariflavum DSM 19732.</title>
        <authorList>
            <person name="Izquierdo J.A."/>
            <person name="Goodwin L."/>
            <person name="Davenport K.W."/>
            <person name="Teshima H."/>
            <person name="Bruce D."/>
            <person name="Detter C."/>
            <person name="Tapia R."/>
            <person name="Han S."/>
            <person name="Land M."/>
            <person name="Hauser L."/>
            <person name="Jeffries C.D."/>
            <person name="Han J."/>
            <person name="Pitluck S."/>
            <person name="Nolan M."/>
            <person name="Chen A."/>
            <person name="Huntemann M."/>
            <person name="Mavromatis K."/>
            <person name="Mikhailova N."/>
            <person name="Liolios K."/>
            <person name="Woyke T."/>
            <person name="Lynd L.R."/>
        </authorList>
    </citation>
    <scope>NUCLEOTIDE SEQUENCE [LARGE SCALE GENOMIC DNA]</scope>
    <source>
        <strain evidence="4">DSM 19732 / NBRC 101661 / EBR45</strain>
    </source>
</reference>
<dbReference type="SUPFAM" id="SSF140500">
    <property type="entry name" value="BAS1536-like"/>
    <property type="match status" value="1"/>
</dbReference>
<evidence type="ECO:0000256" key="1">
    <source>
        <dbReference type="SAM" id="Coils"/>
    </source>
</evidence>
<dbReference type="SMART" id="SM00267">
    <property type="entry name" value="GGDEF"/>
    <property type="match status" value="1"/>
</dbReference>
<dbReference type="InterPro" id="IPR037208">
    <property type="entry name" value="Spo0E-like_sf"/>
</dbReference>
<dbReference type="GO" id="GO:1902201">
    <property type="term" value="P:negative regulation of bacterial-type flagellum-dependent cell motility"/>
    <property type="evidence" value="ECO:0007669"/>
    <property type="project" value="TreeGrafter"/>
</dbReference>
<dbReference type="PANTHER" id="PTHR45138:SF6">
    <property type="entry name" value="DIGUANYLATE CYCLASE DGCN"/>
    <property type="match status" value="1"/>
</dbReference>
<dbReference type="OrthoDB" id="9805474at2"/>
<name>G8M147_ACECE</name>
<dbReference type="GO" id="GO:0043709">
    <property type="term" value="P:cell adhesion involved in single-species biofilm formation"/>
    <property type="evidence" value="ECO:0007669"/>
    <property type="project" value="TreeGrafter"/>
</dbReference>
<dbReference type="InterPro" id="IPR029787">
    <property type="entry name" value="Nucleotide_cyclase"/>
</dbReference>
<feature type="domain" description="GGDEF" evidence="2">
    <location>
        <begin position="116"/>
        <end position="245"/>
    </location>
</feature>
<proteinExistence type="predicted"/>
<dbReference type="PROSITE" id="PS50887">
    <property type="entry name" value="GGDEF"/>
    <property type="match status" value="1"/>
</dbReference>
<dbReference type="GO" id="GO:0052621">
    <property type="term" value="F:diguanylate cyclase activity"/>
    <property type="evidence" value="ECO:0007669"/>
    <property type="project" value="TreeGrafter"/>
</dbReference>
<dbReference type="EMBL" id="CP003065">
    <property type="protein sequence ID" value="AEV66988.1"/>
    <property type="molecule type" value="Genomic_DNA"/>
</dbReference>
<dbReference type="InterPro" id="IPR050469">
    <property type="entry name" value="Diguanylate_Cyclase"/>
</dbReference>
<dbReference type="InterPro" id="IPR018540">
    <property type="entry name" value="Spo0E-like"/>
</dbReference>
<dbReference type="eggNOG" id="COG2199">
    <property type="taxonomic scope" value="Bacteria"/>
</dbReference>
<dbReference type="RefSeq" id="WP_014253623.1">
    <property type="nucleotide sequence ID" value="NC_016627.1"/>
</dbReference>
<dbReference type="Pfam" id="PF00990">
    <property type="entry name" value="GGDEF"/>
    <property type="match status" value="1"/>
</dbReference>
<dbReference type="InterPro" id="IPR036638">
    <property type="entry name" value="HLH_DNA-bd_sf"/>
</dbReference>
<dbReference type="Gene3D" id="4.10.280.10">
    <property type="entry name" value="Helix-loop-helix DNA-binding domain"/>
    <property type="match status" value="1"/>
</dbReference>
<dbReference type="InterPro" id="IPR043128">
    <property type="entry name" value="Rev_trsase/Diguanyl_cyclase"/>
</dbReference>
<reference evidence="4" key="1">
    <citation type="submission" date="2011-12" db="EMBL/GenBank/DDBJ databases">
        <title>Complete sequence of Clostridium clariflavum DSM 19732.</title>
        <authorList>
            <consortium name="US DOE Joint Genome Institute"/>
            <person name="Lucas S."/>
            <person name="Han J."/>
            <person name="Lapidus A."/>
            <person name="Cheng J.-F."/>
            <person name="Goodwin L."/>
            <person name="Pitluck S."/>
            <person name="Peters L."/>
            <person name="Teshima H."/>
            <person name="Detter J.C."/>
            <person name="Han C."/>
            <person name="Tapia R."/>
            <person name="Land M."/>
            <person name="Hauser L."/>
            <person name="Kyrpides N."/>
            <person name="Ivanova N."/>
            <person name="Pagani I."/>
            <person name="Kitzmiller T."/>
            <person name="Lynd L."/>
            <person name="Izquierdo J."/>
            <person name="Woyke T."/>
        </authorList>
    </citation>
    <scope>NUCLEOTIDE SEQUENCE [LARGE SCALE GENOMIC DNA]</scope>
    <source>
        <strain evidence="4">DSM 19732 / NBRC 101661 / EBR45</strain>
    </source>
</reference>
<feature type="coiled-coil region" evidence="1">
    <location>
        <begin position="240"/>
        <end position="267"/>
    </location>
</feature>
<accession>G8M147</accession>
<evidence type="ECO:0000259" key="2">
    <source>
        <dbReference type="PROSITE" id="PS50887"/>
    </source>
</evidence>
<evidence type="ECO:0000313" key="3">
    <source>
        <dbReference type="EMBL" id="AEV66988.1"/>
    </source>
</evidence>
<dbReference type="PANTHER" id="PTHR45138">
    <property type="entry name" value="REGULATORY COMPONENTS OF SENSORY TRANSDUCTION SYSTEM"/>
    <property type="match status" value="1"/>
</dbReference>
<dbReference type="CDD" id="cd01949">
    <property type="entry name" value="GGDEF"/>
    <property type="match status" value="1"/>
</dbReference>
<dbReference type="AlphaFoldDB" id="G8M147"/>
<dbReference type="Proteomes" id="UP000005435">
    <property type="component" value="Chromosome"/>
</dbReference>
<keyword evidence="4" id="KW-1185">Reference proteome</keyword>
<dbReference type="HOGENOM" id="CLU_932869_0_0_9"/>
<organism evidence="3 4">
    <name type="scientific">Acetivibrio clariflavus (strain DSM 19732 / NBRC 101661 / EBR45)</name>
    <name type="common">Clostridium clariflavum</name>
    <dbReference type="NCBI Taxonomy" id="720554"/>
    <lineage>
        <taxon>Bacteria</taxon>
        <taxon>Bacillati</taxon>
        <taxon>Bacillota</taxon>
        <taxon>Clostridia</taxon>
        <taxon>Eubacteriales</taxon>
        <taxon>Oscillospiraceae</taxon>
        <taxon>Acetivibrio</taxon>
    </lineage>
</organism>
<keyword evidence="1" id="KW-0175">Coiled coil</keyword>
<dbReference type="InterPro" id="IPR000160">
    <property type="entry name" value="GGDEF_dom"/>
</dbReference>
<dbReference type="GO" id="GO:0005886">
    <property type="term" value="C:plasma membrane"/>
    <property type="evidence" value="ECO:0007669"/>
    <property type="project" value="TreeGrafter"/>
</dbReference>